<dbReference type="EMBL" id="JAFJYH010000204">
    <property type="protein sequence ID" value="KAG4415889.1"/>
    <property type="molecule type" value="Genomic_DNA"/>
</dbReference>
<evidence type="ECO:0000256" key="1">
    <source>
        <dbReference type="SAM" id="MobiDB-lite"/>
    </source>
</evidence>
<feature type="compositionally biased region" description="Polar residues" evidence="1">
    <location>
        <begin position="490"/>
        <end position="504"/>
    </location>
</feature>
<feature type="region of interest" description="Disordered" evidence="1">
    <location>
        <begin position="478"/>
        <end position="516"/>
    </location>
</feature>
<comment type="caution">
    <text evidence="3">The sequence shown here is derived from an EMBL/GenBank/DDBJ whole genome shotgun (WGS) entry which is preliminary data.</text>
</comment>
<keyword evidence="2" id="KW-0812">Transmembrane</keyword>
<feature type="transmembrane region" description="Helical" evidence="2">
    <location>
        <begin position="442"/>
        <end position="463"/>
    </location>
</feature>
<feature type="compositionally biased region" description="Basic and acidic residues" evidence="1">
    <location>
        <begin position="91"/>
        <end position="100"/>
    </location>
</feature>
<evidence type="ECO:0000313" key="4">
    <source>
        <dbReference type="Proteomes" id="UP000664132"/>
    </source>
</evidence>
<dbReference type="AlphaFoldDB" id="A0A8H7W9C6"/>
<keyword evidence="2" id="KW-1133">Transmembrane helix</keyword>
<feature type="compositionally biased region" description="Basic and acidic residues" evidence="1">
    <location>
        <begin position="143"/>
        <end position="157"/>
    </location>
</feature>
<feature type="region of interest" description="Disordered" evidence="1">
    <location>
        <begin position="91"/>
        <end position="219"/>
    </location>
</feature>
<keyword evidence="4" id="KW-1185">Reference proteome</keyword>
<gene>
    <name evidence="3" type="ORF">IFR04_010964</name>
</gene>
<organism evidence="3 4">
    <name type="scientific">Cadophora malorum</name>
    <dbReference type="NCBI Taxonomy" id="108018"/>
    <lineage>
        <taxon>Eukaryota</taxon>
        <taxon>Fungi</taxon>
        <taxon>Dikarya</taxon>
        <taxon>Ascomycota</taxon>
        <taxon>Pezizomycotina</taxon>
        <taxon>Leotiomycetes</taxon>
        <taxon>Helotiales</taxon>
        <taxon>Ploettnerulaceae</taxon>
        <taxon>Cadophora</taxon>
    </lineage>
</organism>
<dbReference type="Proteomes" id="UP000664132">
    <property type="component" value="Unassembled WGS sequence"/>
</dbReference>
<feature type="compositionally biased region" description="Basic and acidic residues" evidence="1">
    <location>
        <begin position="505"/>
        <end position="516"/>
    </location>
</feature>
<accession>A0A8H7W9C6</accession>
<evidence type="ECO:0000313" key="3">
    <source>
        <dbReference type="EMBL" id="KAG4415889.1"/>
    </source>
</evidence>
<dbReference type="OrthoDB" id="3546898at2759"/>
<sequence>MHDWYNLRSPCFFTRKLALALTILGLVAVFHASPPAPYRSSPSPSTLTRVPSSMIAWQKVGVVLDPERPTSGVGRLFVDRLHRRHAIKSSKAEGNFEARGQDTSVRALSDHKSLNTGPSICDRGQGYCGVRENADDGSTSDGTHGKRDPLKWTEHRGPPNKHSSHTSKEKTGGSHNSASKPVQQTADSDPHTSMNSGIERPKHSAKAHSPGNKTAEPHHVGIAPRRLRCLCGPDICNNDPDRCKIWRWWPKRLILDSPVTKKHDARDTRDVGDRTALLAHSESASNQVLGKRRSTVSISSDSKQIGAQHSTIVPRRLICNCGPYICTNYRSMCKKWKQVPDRKPTIERSSIPSGTRTQEKHYIPAYWRSNDLADGPTNMKPNRSPLSEKVSQHIQPYPNNSNSSYNKPAHAPGVAFADVLLPKKCNATTTTTLHQCESTHQASIIFCSLLGIFVTSILLLVLLKCYMCFRKRRNVARAKNSRSRLHEKSATSSHPSFTGDSLSSKQEKTRSNVDDGSHSRRYINIDGVEDDWPEVGYNKWNIFSRKRRAPSRFSPVPQARAPQIPTLNLPKPVFATVRKLSGLGFDGMLASYKKGFKGNVTDISRVKWTSTV</sequence>
<name>A0A8H7W9C6_9HELO</name>
<reference evidence="3" key="1">
    <citation type="submission" date="2021-02" db="EMBL/GenBank/DDBJ databases">
        <title>Genome sequence Cadophora malorum strain M34.</title>
        <authorList>
            <person name="Stefanovic E."/>
            <person name="Vu D."/>
            <person name="Scully C."/>
            <person name="Dijksterhuis J."/>
            <person name="Roader J."/>
            <person name="Houbraken J."/>
        </authorList>
    </citation>
    <scope>NUCLEOTIDE SEQUENCE</scope>
    <source>
        <strain evidence="3">M34</strain>
    </source>
</reference>
<keyword evidence="2" id="KW-0472">Membrane</keyword>
<evidence type="ECO:0000256" key="2">
    <source>
        <dbReference type="SAM" id="Phobius"/>
    </source>
</evidence>
<protein>
    <submittedName>
        <fullName evidence="3">Uncharacterized protein</fullName>
    </submittedName>
</protein>
<feature type="compositionally biased region" description="Polar residues" evidence="1">
    <location>
        <begin position="173"/>
        <end position="196"/>
    </location>
</feature>
<proteinExistence type="predicted"/>